<dbReference type="EMBL" id="QOKW01000002">
    <property type="protein sequence ID" value="KAA0683657.1"/>
    <property type="molecule type" value="Genomic_DNA"/>
</dbReference>
<keyword evidence="2" id="KW-1185">Reference proteome</keyword>
<organism evidence="1 2">
    <name type="scientific">Roseomonas genomospecies 6</name>
    <dbReference type="NCBI Taxonomy" id="214106"/>
    <lineage>
        <taxon>Bacteria</taxon>
        <taxon>Pseudomonadati</taxon>
        <taxon>Pseudomonadota</taxon>
        <taxon>Alphaproteobacteria</taxon>
        <taxon>Acetobacterales</taxon>
        <taxon>Roseomonadaceae</taxon>
        <taxon>Roseomonas</taxon>
    </lineage>
</organism>
<gene>
    <name evidence="1" type="ORF">DS843_02790</name>
</gene>
<protein>
    <submittedName>
        <fullName evidence="1">Uncharacterized protein</fullName>
    </submittedName>
</protein>
<proteinExistence type="predicted"/>
<accession>A0A9W7NNE8</accession>
<sequence>MLDEDLMARLVDGITAAYKDAGQGLAPVHLGRMAARLVNEIVAASDGPEDYPGALKMRLAQLRNELRSAASDPASSKRLA</sequence>
<dbReference type="Proteomes" id="UP000480854">
    <property type="component" value="Unassembled WGS sequence"/>
</dbReference>
<evidence type="ECO:0000313" key="2">
    <source>
        <dbReference type="Proteomes" id="UP000480854"/>
    </source>
</evidence>
<name>A0A9W7NNE8_9PROT</name>
<dbReference type="AlphaFoldDB" id="A0A9W7NNE8"/>
<evidence type="ECO:0000313" key="1">
    <source>
        <dbReference type="EMBL" id="KAA0683657.1"/>
    </source>
</evidence>
<dbReference type="OrthoDB" id="7358005at2"/>
<reference evidence="1 2" key="1">
    <citation type="submission" date="2018-07" db="EMBL/GenBank/DDBJ databases">
        <title>Genome sequence of Azospirillum sp. ATCC 49961.</title>
        <authorList>
            <person name="Sant'Anna F.H."/>
            <person name="Baldani J.I."/>
            <person name="Zilli J.E."/>
            <person name="Reis V.M."/>
            <person name="Hartmann A."/>
            <person name="Cruz L."/>
            <person name="de Souza E.M."/>
            <person name="de Oliveira Pedrosa F."/>
            <person name="Passaglia L.M.P."/>
        </authorList>
    </citation>
    <scope>NUCLEOTIDE SEQUENCE [LARGE SCALE GENOMIC DNA]</scope>
    <source>
        <strain evidence="1 2">ATCC 49961</strain>
    </source>
</reference>
<comment type="caution">
    <text evidence="1">The sequence shown here is derived from an EMBL/GenBank/DDBJ whole genome shotgun (WGS) entry which is preliminary data.</text>
</comment>